<keyword evidence="2" id="KW-0227">DNA damage</keyword>
<proteinExistence type="inferred from homology"/>
<dbReference type="Pfam" id="PF12460">
    <property type="entry name" value="MMS19_C"/>
    <property type="match status" value="1"/>
</dbReference>
<keyword evidence="2" id="KW-0963">Cytoplasm</keyword>
<reference evidence="3" key="1">
    <citation type="submission" date="2020-04" db="EMBL/GenBank/DDBJ databases">
        <authorList>
            <person name="Alioto T."/>
            <person name="Alioto T."/>
            <person name="Gomez Garrido J."/>
        </authorList>
    </citation>
    <scope>NUCLEOTIDE SEQUENCE</scope>
    <source>
        <strain evidence="3">A484AB</strain>
    </source>
</reference>
<dbReference type="SUPFAM" id="SSF48371">
    <property type="entry name" value="ARM repeat"/>
    <property type="match status" value="1"/>
</dbReference>
<keyword evidence="2" id="KW-0539">Nucleus</keyword>
<dbReference type="Gene3D" id="1.25.10.10">
    <property type="entry name" value="Leucine-rich Repeat Variant"/>
    <property type="match status" value="1"/>
</dbReference>
<evidence type="ECO:0000313" key="3">
    <source>
        <dbReference type="EMBL" id="CAB4009785.1"/>
    </source>
</evidence>
<dbReference type="GO" id="GO:0005634">
    <property type="term" value="C:nucleus"/>
    <property type="evidence" value="ECO:0007669"/>
    <property type="project" value="UniProtKB-SubCell"/>
</dbReference>
<keyword evidence="2" id="KW-0206">Cytoskeleton</keyword>
<evidence type="ECO:0000313" key="4">
    <source>
        <dbReference type="Proteomes" id="UP001152795"/>
    </source>
</evidence>
<dbReference type="Proteomes" id="UP001152795">
    <property type="component" value="Unassembled WGS sequence"/>
</dbReference>
<name>A0A7D9EHS1_PARCT</name>
<dbReference type="InterPro" id="IPR024687">
    <property type="entry name" value="MMS19_C"/>
</dbReference>
<dbReference type="EMBL" id="CACRXK020006572">
    <property type="protein sequence ID" value="CAB4009785.1"/>
    <property type="molecule type" value="Genomic_DNA"/>
</dbReference>
<keyword evidence="4" id="KW-1185">Reference proteome</keyword>
<evidence type="ECO:0000256" key="1">
    <source>
        <dbReference type="ARBA" id="ARBA00009340"/>
    </source>
</evidence>
<dbReference type="OrthoDB" id="342900at2759"/>
<organism evidence="3 4">
    <name type="scientific">Paramuricea clavata</name>
    <name type="common">Red gorgonian</name>
    <name type="synonym">Violescent sea-whip</name>
    <dbReference type="NCBI Taxonomy" id="317549"/>
    <lineage>
        <taxon>Eukaryota</taxon>
        <taxon>Metazoa</taxon>
        <taxon>Cnidaria</taxon>
        <taxon>Anthozoa</taxon>
        <taxon>Octocorallia</taxon>
        <taxon>Malacalcyonacea</taxon>
        <taxon>Plexauridae</taxon>
        <taxon>Paramuricea</taxon>
    </lineage>
</organism>
<keyword evidence="2" id="KW-0234">DNA repair</keyword>
<dbReference type="AlphaFoldDB" id="A0A7D9EHS1"/>
<accession>A0A7D9EHS1</accession>
<dbReference type="InterPro" id="IPR039920">
    <property type="entry name" value="MMS19"/>
</dbReference>
<protein>
    <recommendedName>
        <fullName evidence="2">MMS19 nucleotide excision repair protein</fullName>
    </recommendedName>
</protein>
<sequence length="169" mass="19474">MYKQRIFIQVSPMLTKLFHSSTKETKHLYLCALSHILHWLPKQVLLSEIPTLLPLLVQSLSCEETNLQLSTLETFYSLTHDVPKIISQYVTSLVPRYSHLAQDAPSLKIRCMSLKCLGVLTVLPHHEVYPYKKQVIQSLAKCLDDQKRLVRKEAVQCRNEWFLLGSAAE</sequence>
<dbReference type="PANTHER" id="PTHR12891">
    <property type="entry name" value="DNA REPAIR/TRANSCRIPTION PROTEIN MET18/MMS19"/>
    <property type="match status" value="1"/>
</dbReference>
<dbReference type="GO" id="GO:0097361">
    <property type="term" value="C:cytosolic [4Fe-4S] assembly targeting complex"/>
    <property type="evidence" value="ECO:0007669"/>
    <property type="project" value="UniProtKB-UniRule"/>
</dbReference>
<dbReference type="GO" id="GO:0006281">
    <property type="term" value="P:DNA repair"/>
    <property type="evidence" value="ECO:0007669"/>
    <property type="project" value="UniProtKB-UniRule"/>
</dbReference>
<dbReference type="GO" id="GO:0016226">
    <property type="term" value="P:iron-sulfur cluster assembly"/>
    <property type="evidence" value="ECO:0007669"/>
    <property type="project" value="UniProtKB-UniRule"/>
</dbReference>
<dbReference type="GO" id="GO:0005819">
    <property type="term" value="C:spindle"/>
    <property type="evidence" value="ECO:0007669"/>
    <property type="project" value="UniProtKB-SubCell"/>
</dbReference>
<dbReference type="InterPro" id="IPR011989">
    <property type="entry name" value="ARM-like"/>
</dbReference>
<comment type="similarity">
    <text evidence="1 2">Belongs to the MET18/MMS19 family.</text>
</comment>
<comment type="subunit">
    <text evidence="2">Component of the CIA complex.</text>
</comment>
<comment type="subcellular location">
    <subcellularLocation>
        <location evidence="2">Cytoplasm</location>
        <location evidence="2">Cytoskeleton</location>
        <location evidence="2">Spindle</location>
    </subcellularLocation>
    <subcellularLocation>
        <location evidence="2">Nucleus</location>
    </subcellularLocation>
</comment>
<dbReference type="GO" id="GO:0051604">
    <property type="term" value="P:protein maturation"/>
    <property type="evidence" value="ECO:0007669"/>
    <property type="project" value="UniProtKB-UniRule"/>
</dbReference>
<comment type="caution">
    <text evidence="3">The sequence shown here is derived from an EMBL/GenBank/DDBJ whole genome shotgun (WGS) entry which is preliminary data.</text>
</comment>
<evidence type="ECO:0000256" key="2">
    <source>
        <dbReference type="RuleBase" id="RU367072"/>
    </source>
</evidence>
<comment type="function">
    <text evidence="2">Key component of the cytosolic iron-sulfur protein assembly (CIA) complex, a multiprotein complex that mediates the incorporation of iron-sulfur cluster into apoproteins specifically involved in DNA metabolism and genomic integrity. In the CIA complex, MMS19 acts as an adapter between early-acting CIA components and a subset of cellular target iron-sulfur proteins.</text>
</comment>
<dbReference type="InterPro" id="IPR016024">
    <property type="entry name" value="ARM-type_fold"/>
</dbReference>
<dbReference type="PANTHER" id="PTHR12891:SF0">
    <property type="entry name" value="MMS19 NUCLEOTIDE EXCISION REPAIR PROTEIN HOMOLOG"/>
    <property type="match status" value="1"/>
</dbReference>
<gene>
    <name evidence="3" type="ORF">PACLA_8A009715</name>
</gene>